<dbReference type="PATRIC" id="fig|762836.4.peg.3069"/>
<evidence type="ECO:0000256" key="1">
    <source>
        <dbReference type="SAM" id="SignalP"/>
    </source>
</evidence>
<dbReference type="OrthoDB" id="8743055at2"/>
<feature type="chain" id="PRO_5009207145" evidence="1">
    <location>
        <begin position="31"/>
        <end position="360"/>
    </location>
</feature>
<proteinExistence type="predicted"/>
<reference evidence="3" key="1">
    <citation type="journal article" date="2016" name="Front. Microbiol.">
        <title>Molecular Keys to the Janthinobacterium and Duganella spp. Interaction with the Plant Pathogen Fusarium graminearum.</title>
        <authorList>
            <person name="Haack F.S."/>
            <person name="Poehlein A."/>
            <person name="Kroger C."/>
            <person name="Voigt C.A."/>
            <person name="Piepenbring M."/>
            <person name="Bode H.B."/>
            <person name="Daniel R."/>
            <person name="Schafer W."/>
            <person name="Streit W.R."/>
        </authorList>
    </citation>
    <scope>NUCLEOTIDE SEQUENCE [LARGE SCALE GENOMIC DNA]</scope>
    <source>
        <strain evidence="3">T54</strain>
    </source>
</reference>
<name>A0A1E7WJE7_9BURK</name>
<dbReference type="EMBL" id="LROM01000090">
    <property type="protein sequence ID" value="OEZ98797.1"/>
    <property type="molecule type" value="Genomic_DNA"/>
</dbReference>
<feature type="signal peptide" evidence="1">
    <location>
        <begin position="1"/>
        <end position="30"/>
    </location>
</feature>
<sequence length="360" mass="38969">MLRSDMLRLSLWPRLVVVASLSLSVAPARSQTGAPPPPSAAPAANVVPAVVADPGAEQAPVPDIILVTGQRPGPGLWKVSQGDHVLWVFGTYGPLPKNMEWRSQQVETILAQSQEYLKPPGMHAEVGFFKQVAMLPFAIGVKKNPDGATLKDLVPAPVYARWLVLKSKYLGEDDGIERERPIFAAATLYDQALRQADLYDGELSKSLGKLIKQSGIKQTDTQVQVAIDDPVTMLREFKKTPLEDAACFANTLARLEDDIDAMRVRANAWAKGDLAVIEKLSYADRRGACNTAVFSSAVMQSRPGMRSIEARIQESWLAAAEKALAANASTFATLSLNDLLDPKGAMAALQARGFVVEKPQ</sequence>
<dbReference type="AlphaFoldDB" id="A0A1E7WJE7"/>
<keyword evidence="3" id="KW-1185">Reference proteome</keyword>
<keyword evidence="1" id="KW-0732">Signal</keyword>
<accession>A0A1E7WJE7</accession>
<dbReference type="Pfam" id="PF01963">
    <property type="entry name" value="TraB_PrgY_gumN"/>
    <property type="match status" value="1"/>
</dbReference>
<gene>
    <name evidence="2" type="ORF">DUPY_29780</name>
</gene>
<organism evidence="2 3">
    <name type="scientific">Duganella phyllosphaerae</name>
    <dbReference type="NCBI Taxonomy" id="762836"/>
    <lineage>
        <taxon>Bacteria</taxon>
        <taxon>Pseudomonadati</taxon>
        <taxon>Pseudomonadota</taxon>
        <taxon>Betaproteobacteria</taxon>
        <taxon>Burkholderiales</taxon>
        <taxon>Oxalobacteraceae</taxon>
        <taxon>Telluria group</taxon>
        <taxon>Duganella</taxon>
    </lineage>
</organism>
<dbReference type="Proteomes" id="UP000175989">
    <property type="component" value="Unassembled WGS sequence"/>
</dbReference>
<dbReference type="CDD" id="cd14788">
    <property type="entry name" value="GumN"/>
    <property type="match status" value="1"/>
</dbReference>
<comment type="caution">
    <text evidence="2">The sequence shown here is derived from an EMBL/GenBank/DDBJ whole genome shotgun (WGS) entry which is preliminary data.</text>
</comment>
<protein>
    <submittedName>
        <fullName evidence="2">TraB family protein</fullName>
    </submittedName>
</protein>
<evidence type="ECO:0000313" key="2">
    <source>
        <dbReference type="EMBL" id="OEZ98797.1"/>
    </source>
</evidence>
<dbReference type="InterPro" id="IPR002816">
    <property type="entry name" value="TraB/PrgY/GumN_fam"/>
</dbReference>
<evidence type="ECO:0000313" key="3">
    <source>
        <dbReference type="Proteomes" id="UP000175989"/>
    </source>
</evidence>